<evidence type="ECO:0000256" key="6">
    <source>
        <dbReference type="ARBA" id="ARBA00023180"/>
    </source>
</evidence>
<dbReference type="OrthoDB" id="7981249at2"/>
<comment type="subcellular location">
    <subcellularLocation>
        <location evidence="1">Membrane</location>
        <topology evidence="1">Single-pass membrane protein</topology>
    </subcellularLocation>
</comment>
<keyword evidence="6" id="KW-0325">Glycoprotein</keyword>
<evidence type="ECO:0000256" key="5">
    <source>
        <dbReference type="ARBA" id="ARBA00023136"/>
    </source>
</evidence>
<evidence type="ECO:0000256" key="3">
    <source>
        <dbReference type="ARBA" id="ARBA00022692"/>
    </source>
</evidence>
<dbReference type="AlphaFoldDB" id="A0A5C1NAL1"/>
<organism evidence="7 8">
    <name type="scientific">Halomonas binhaiensis</name>
    <dbReference type="NCBI Taxonomy" id="2562282"/>
    <lineage>
        <taxon>Bacteria</taxon>
        <taxon>Pseudomonadati</taxon>
        <taxon>Pseudomonadota</taxon>
        <taxon>Gammaproteobacteria</taxon>
        <taxon>Oceanospirillales</taxon>
        <taxon>Halomonadaceae</taxon>
        <taxon>Halomonas</taxon>
    </lineage>
</organism>
<sequence length="321" mass="36383">MSPLFFVHIPKTAGTSFRLGAERLFGKEKVVYDYGKDSDATSPVTRDFLYGETVDAWGFAKACHRHSVAMMAGHVPIARFVSLAGVGNSVTFLRDPLQRIASDYAHFVRHYGYQGTFREFYSLPVMHNRQSSFLTGMNLEAVGMVGMTECYAESLKLINARYDIEIPQREDNRGKVHLGDVHDISEKDRVELTRLNRRDIALYNNARHLFDQRLSLFHKGQPYSHACLIEVNSRQVAGWAWWEGDDDSPVEVEVWINNHHVGNAVAVEHRPGLCRLRVPRGGYIGFSRPVDLKPGDQVQCRIAKTGQWFPTQPRQVPSPGK</sequence>
<reference evidence="7" key="1">
    <citation type="submission" date="2021-02" db="EMBL/GenBank/DDBJ databases">
        <title>Strain Y2R2, a novel species of the genus Halomonas.</title>
        <authorList>
            <person name="Huang H."/>
        </authorList>
    </citation>
    <scope>NUCLEOTIDE SEQUENCE</scope>
    <source>
        <strain evidence="7">Y2R2</strain>
    </source>
</reference>
<dbReference type="PANTHER" id="PTHR12812">
    <property type="entry name" value="HEPARAN SULFATE 6-O-SULFOTRANSFERASE 3"/>
    <property type="match status" value="1"/>
</dbReference>
<dbReference type="KEGG" id="hbh:E4T21_00050"/>
<dbReference type="Proteomes" id="UP000324285">
    <property type="component" value="Chromosome"/>
</dbReference>
<keyword evidence="2" id="KW-0808">Transferase</keyword>
<dbReference type="GO" id="GO:0017095">
    <property type="term" value="F:heparan sulfate 6-sulfotransferase activity"/>
    <property type="evidence" value="ECO:0007669"/>
    <property type="project" value="TreeGrafter"/>
</dbReference>
<evidence type="ECO:0000256" key="1">
    <source>
        <dbReference type="ARBA" id="ARBA00004167"/>
    </source>
</evidence>
<evidence type="ECO:0000313" key="8">
    <source>
        <dbReference type="Proteomes" id="UP000324285"/>
    </source>
</evidence>
<gene>
    <name evidence="7" type="ORF">E4T21_00050</name>
</gene>
<evidence type="ECO:0000256" key="2">
    <source>
        <dbReference type="ARBA" id="ARBA00022679"/>
    </source>
</evidence>
<dbReference type="EMBL" id="CP038437">
    <property type="protein sequence ID" value="QEM80121.1"/>
    <property type="molecule type" value="Genomic_DNA"/>
</dbReference>
<evidence type="ECO:0000256" key="4">
    <source>
        <dbReference type="ARBA" id="ARBA00022989"/>
    </source>
</evidence>
<dbReference type="GO" id="GO:0016020">
    <property type="term" value="C:membrane"/>
    <property type="evidence" value="ECO:0007669"/>
    <property type="project" value="UniProtKB-SubCell"/>
</dbReference>
<dbReference type="Gene3D" id="3.40.50.300">
    <property type="entry name" value="P-loop containing nucleotide triphosphate hydrolases"/>
    <property type="match status" value="1"/>
</dbReference>
<keyword evidence="3" id="KW-0812">Transmembrane</keyword>
<keyword evidence="4" id="KW-1133">Transmembrane helix</keyword>
<name>A0A5C1NAL1_9GAMM</name>
<protein>
    <submittedName>
        <fullName evidence="7">Sulfotransferase family 2 domain-containing protein</fullName>
    </submittedName>
</protein>
<proteinExistence type="predicted"/>
<dbReference type="PANTHER" id="PTHR12812:SF0">
    <property type="entry name" value="HEPARAN-SULFATE 6-O-SULFOTRANSFERASE"/>
    <property type="match status" value="1"/>
</dbReference>
<accession>A0A5C1NAL1</accession>
<keyword evidence="5" id="KW-0472">Membrane</keyword>
<dbReference type="InterPro" id="IPR027417">
    <property type="entry name" value="P-loop_NTPase"/>
</dbReference>
<dbReference type="RefSeq" id="WP_149282379.1">
    <property type="nucleotide sequence ID" value="NZ_CP038437.2"/>
</dbReference>
<evidence type="ECO:0000313" key="7">
    <source>
        <dbReference type="EMBL" id="QEM80121.1"/>
    </source>
</evidence>
<keyword evidence="8" id="KW-1185">Reference proteome</keyword>
<dbReference type="InterPro" id="IPR010635">
    <property type="entry name" value="Heparan_SO4-6-sulfoTrfase"/>
</dbReference>